<evidence type="ECO:0000313" key="6">
    <source>
        <dbReference type="EMBL" id="EGQ9135415.1"/>
    </source>
</evidence>
<comment type="caution">
    <text evidence="7">The sequence shown here is derived from an EMBL/GenBank/DDBJ whole genome shotgun (WGS) entry which is preliminary data.</text>
</comment>
<dbReference type="InterPro" id="IPR033900">
    <property type="entry name" value="Gram_neg_porin_domain"/>
</dbReference>
<reference evidence="6" key="3">
    <citation type="submission" date="2019-11" db="EMBL/GenBank/DDBJ databases">
        <authorList>
            <consortium name="PulseNet: The National Subtyping Network for Foodborne Disease Surveillance"/>
            <person name="Tarr C.L."/>
            <person name="Trees E."/>
            <person name="Katz L.S."/>
            <person name="Carleton-Romer H.A."/>
            <person name="Stroika S."/>
            <person name="Kucerova Z."/>
            <person name="Roache K.F."/>
            <person name="Sabol A.L."/>
            <person name="Besser J."/>
            <person name="Gerner-Smidt P."/>
        </authorList>
    </citation>
    <scope>NUCLEOTIDE SEQUENCE</scope>
    <source>
        <strain evidence="6">PNUSAV001129</strain>
    </source>
</reference>
<dbReference type="PANTHER" id="PTHR34501:SF2">
    <property type="entry name" value="OUTER MEMBRANE PORIN F-RELATED"/>
    <property type="match status" value="1"/>
</dbReference>
<keyword evidence="3" id="KW-0472">Membrane</keyword>
<dbReference type="AlphaFoldDB" id="A0A0H0YHV7"/>
<dbReference type="EMBL" id="JABCMA010000002">
    <property type="protein sequence ID" value="NMR72537.1"/>
    <property type="molecule type" value="Genomic_DNA"/>
</dbReference>
<name>A0A0H0YHV7_VIBAL</name>
<evidence type="ECO:0000313" key="10">
    <source>
        <dbReference type="Proteomes" id="UP000054316"/>
    </source>
</evidence>
<sequence>MKKTLLALAVVASATSVNAAEVFKSEEGSVDFYGQLRPTLLFTEKTDHTAELNTSSSRTGVNAVYVVDESLKVLGEVEIGVALGDNYDAGADSSERTDDSVYVRRHIIGFDMGDMGTLRFGKEGTWADDVYFADYSYFFGGNAAETAYGHAWNNDSQIKYAYENDAFWLKAGYALGEKDSNEEVLEVFVGKSFNDLSLHAGVLTANNDINVTKEKKLVLNGVEQTVSHTERTDNENLSFEVTAEYALNEHTLGATYYYNENEDKLGKSTVDSHYIVVAGMFAVAPKTTLYSGYEYLAQSTDEAGKVDADSSWFYAGVEYKFSKWARVFAEAGYTFEGTDFDNKDTDDATNFGVGARFYW</sequence>
<comment type="subcellular location">
    <subcellularLocation>
        <location evidence="1">Cell outer membrane</location>
        <topology evidence="1">Multi-pass membrane protein</topology>
    </subcellularLocation>
</comment>
<evidence type="ECO:0000259" key="5">
    <source>
        <dbReference type="Pfam" id="PF13609"/>
    </source>
</evidence>
<gene>
    <name evidence="9" type="ORF">AL553_008160</name>
    <name evidence="8" type="ORF">F0254_00320</name>
    <name evidence="6" type="ORF">GHY86_09585</name>
    <name evidence="7" type="ORF">HKB35_02760</name>
</gene>
<dbReference type="EMBL" id="AAXMUW010000015">
    <property type="protein sequence ID" value="EGQ9135415.1"/>
    <property type="molecule type" value="Genomic_DNA"/>
</dbReference>
<dbReference type="Proteomes" id="UP000565155">
    <property type="component" value="Unassembled WGS sequence"/>
</dbReference>
<reference evidence="9 10" key="1">
    <citation type="submission" date="2017-12" db="EMBL/GenBank/DDBJ databases">
        <title>FDA dAtabase for Regulatory Grade micrObial Sequences (FDA-ARGOS): Supporting development and validation of Infectious Disease Dx tests.</title>
        <authorList>
            <person name="Hoffmann M."/>
            <person name="Allard M."/>
            <person name="Evans P."/>
            <person name="Brown E."/>
            <person name="Tallon L.J."/>
            <person name="Sadzewicz L."/>
            <person name="Sengamalay N."/>
            <person name="Ott S."/>
            <person name="Godinez A."/>
            <person name="Nagaraj S."/>
            <person name="Vavikolanu K."/>
            <person name="Aluvathingal J."/>
            <person name="Nadendla S."/>
            <person name="Hobson J."/>
            <person name="Sichtig H."/>
        </authorList>
    </citation>
    <scope>NUCLEOTIDE SEQUENCE [LARGE SCALE GENOMIC DNA]</scope>
    <source>
        <strain evidence="10">ATCC 17749</strain>
        <strain evidence="9">FDAARGOS_97</strain>
    </source>
</reference>
<feature type="domain" description="Porin" evidence="5">
    <location>
        <begin position="7"/>
        <end position="334"/>
    </location>
</feature>
<keyword evidence="2 4" id="KW-0732">Signal</keyword>
<keyword evidence="10" id="KW-1185">Reference proteome</keyword>
<dbReference type="CDD" id="cd00342">
    <property type="entry name" value="gram_neg_porins"/>
    <property type="match status" value="1"/>
</dbReference>
<feature type="signal peptide" evidence="4">
    <location>
        <begin position="1"/>
        <end position="19"/>
    </location>
</feature>
<dbReference type="InterPro" id="IPR050298">
    <property type="entry name" value="Gram-neg_bact_OMP"/>
</dbReference>
<feature type="chain" id="PRO_5014515143" evidence="4">
    <location>
        <begin position="20"/>
        <end position="359"/>
    </location>
</feature>
<evidence type="ECO:0000313" key="12">
    <source>
        <dbReference type="Proteomes" id="UP000565155"/>
    </source>
</evidence>
<dbReference type="GO" id="GO:0015288">
    <property type="term" value="F:porin activity"/>
    <property type="evidence" value="ECO:0007669"/>
    <property type="project" value="InterPro"/>
</dbReference>
<evidence type="ECO:0000313" key="8">
    <source>
        <dbReference type="EMBL" id="NOI07306.1"/>
    </source>
</evidence>
<evidence type="ECO:0000256" key="4">
    <source>
        <dbReference type="SAM" id="SignalP"/>
    </source>
</evidence>
<dbReference type="RefSeq" id="WP_005378424.1">
    <property type="nucleotide sequence ID" value="NZ_AP023185.1"/>
</dbReference>
<dbReference type="PANTHER" id="PTHR34501">
    <property type="entry name" value="PROTEIN YDDL-RELATED"/>
    <property type="match status" value="1"/>
</dbReference>
<dbReference type="OrthoDB" id="5904191at2"/>
<evidence type="ECO:0000313" key="7">
    <source>
        <dbReference type="EMBL" id="NMR72537.1"/>
    </source>
</evidence>
<evidence type="ECO:0000313" key="11">
    <source>
        <dbReference type="Proteomes" id="UP000532247"/>
    </source>
</evidence>
<dbReference type="Pfam" id="PF13609">
    <property type="entry name" value="Porin_4"/>
    <property type="match status" value="1"/>
</dbReference>
<dbReference type="Proteomes" id="UP000714625">
    <property type="component" value="Unassembled WGS sequence"/>
</dbReference>
<protein>
    <submittedName>
        <fullName evidence="7">Porin</fullName>
    </submittedName>
</protein>
<evidence type="ECO:0000256" key="3">
    <source>
        <dbReference type="ARBA" id="ARBA00023136"/>
    </source>
</evidence>
<reference evidence="8 11" key="2">
    <citation type="submission" date="2019-09" db="EMBL/GenBank/DDBJ databases">
        <title>Draft genome sequencing and comparative genomics of hatchery-associated Vibrios.</title>
        <authorList>
            <person name="Kehlet-Delgado H."/>
            <person name="Mueller R.S."/>
        </authorList>
    </citation>
    <scope>NUCLEOTIDE SEQUENCE [LARGE SCALE GENOMIC DNA]</scope>
    <source>
        <strain evidence="8 11">081416A</strain>
    </source>
</reference>
<organism evidence="7 12">
    <name type="scientific">Vibrio alginolyticus</name>
    <dbReference type="NCBI Taxonomy" id="663"/>
    <lineage>
        <taxon>Bacteria</taxon>
        <taxon>Pseudomonadati</taxon>
        <taxon>Pseudomonadota</taxon>
        <taxon>Gammaproteobacteria</taxon>
        <taxon>Vibrionales</taxon>
        <taxon>Vibrionaceae</taxon>
        <taxon>Vibrio</taxon>
    </lineage>
</organism>
<reference evidence="7 12" key="4">
    <citation type="submission" date="2020-04" db="EMBL/GenBank/DDBJ databases">
        <title>Whole-genome sequencing of Vibrio spp. from China reveals different genetic environments of blaCTX-M-14 among diverse lineages.</title>
        <authorList>
            <person name="Zheng Z."/>
            <person name="Ye L."/>
            <person name="Chen S."/>
        </authorList>
    </citation>
    <scope>NUCLEOTIDE SEQUENCE [LARGE SCALE GENOMIC DNA]</scope>
    <source>
        <strain evidence="7 12">Vb1636</strain>
    </source>
</reference>
<dbReference type="Proteomes" id="UP000532247">
    <property type="component" value="Unassembled WGS sequence"/>
</dbReference>
<evidence type="ECO:0000256" key="1">
    <source>
        <dbReference type="ARBA" id="ARBA00004571"/>
    </source>
</evidence>
<dbReference type="EMBL" id="VTYF01000001">
    <property type="protein sequence ID" value="NOI07306.1"/>
    <property type="molecule type" value="Genomic_DNA"/>
</dbReference>
<dbReference type="Gene3D" id="2.40.160.10">
    <property type="entry name" value="Porin"/>
    <property type="match status" value="1"/>
</dbReference>
<dbReference type="GO" id="GO:0009279">
    <property type="term" value="C:cell outer membrane"/>
    <property type="evidence" value="ECO:0007669"/>
    <property type="project" value="UniProtKB-SubCell"/>
</dbReference>
<dbReference type="SUPFAM" id="SSF56935">
    <property type="entry name" value="Porins"/>
    <property type="match status" value="1"/>
</dbReference>
<evidence type="ECO:0000313" key="9">
    <source>
        <dbReference type="EMBL" id="PNP26410.1"/>
    </source>
</evidence>
<accession>A0A0H0YHV7</accession>
<evidence type="ECO:0000256" key="2">
    <source>
        <dbReference type="ARBA" id="ARBA00022729"/>
    </source>
</evidence>
<dbReference type="EMBL" id="LOSN02000001">
    <property type="protein sequence ID" value="PNP26410.1"/>
    <property type="molecule type" value="Genomic_DNA"/>
</dbReference>
<proteinExistence type="predicted"/>
<dbReference type="Proteomes" id="UP000054316">
    <property type="component" value="Unassembled WGS sequence"/>
</dbReference>
<dbReference type="InterPro" id="IPR023614">
    <property type="entry name" value="Porin_dom_sf"/>
</dbReference>